<name>A0A8K0L216_9PEZI</name>
<evidence type="ECO:0000313" key="2">
    <source>
        <dbReference type="EMBL" id="KAG8626748.1"/>
    </source>
</evidence>
<dbReference type="OrthoDB" id="10251744at2759"/>
<feature type="compositionally biased region" description="Basic and acidic residues" evidence="1">
    <location>
        <begin position="613"/>
        <end position="635"/>
    </location>
</feature>
<protein>
    <recommendedName>
        <fullName evidence="4">Centrosomin N-terminal motif 1 domain-containing protein</fullName>
    </recommendedName>
</protein>
<feature type="region of interest" description="Disordered" evidence="1">
    <location>
        <begin position="358"/>
        <end position="541"/>
    </location>
</feature>
<evidence type="ECO:0000256" key="1">
    <source>
        <dbReference type="SAM" id="MobiDB-lite"/>
    </source>
</evidence>
<comment type="caution">
    <text evidence="2">The sequence shown here is derived from an EMBL/GenBank/DDBJ whole genome shotgun (WGS) entry which is preliminary data.</text>
</comment>
<evidence type="ECO:0000313" key="3">
    <source>
        <dbReference type="Proteomes" id="UP000809789"/>
    </source>
</evidence>
<feature type="compositionally biased region" description="Basic and acidic residues" evidence="1">
    <location>
        <begin position="333"/>
        <end position="343"/>
    </location>
</feature>
<organism evidence="2 3">
    <name type="scientific">Elsinoe batatas</name>
    <dbReference type="NCBI Taxonomy" id="2601811"/>
    <lineage>
        <taxon>Eukaryota</taxon>
        <taxon>Fungi</taxon>
        <taxon>Dikarya</taxon>
        <taxon>Ascomycota</taxon>
        <taxon>Pezizomycotina</taxon>
        <taxon>Dothideomycetes</taxon>
        <taxon>Dothideomycetidae</taxon>
        <taxon>Myriangiales</taxon>
        <taxon>Elsinoaceae</taxon>
        <taxon>Elsinoe</taxon>
    </lineage>
</organism>
<gene>
    <name evidence="2" type="ORF">KVT40_005693</name>
</gene>
<feature type="compositionally biased region" description="Polar residues" evidence="1">
    <location>
        <begin position="485"/>
        <end position="498"/>
    </location>
</feature>
<sequence>MASQRAFDAMAAPHSPATSQILTERLQARRMDSRKTRRRTDFGPIRPAGDDDDIFMAEAEASSVLGDHDFASSRRSHAATARQSASTVTKTRAPGLKEMDAKLQRLEKQNFDLKMEVFHRREREEKLHDQLRKMHDQVLLAQKIQKEHATLLELNGELVEELDKANEAVDQAVQMICDLENKVEMLQSKSRLPSSHSDSGYGDSTAATTITPPTPPPHQRLGLESSPMARVRPKVADQSDRPHKRVPSFMSDTGSNTLALREAYTGTTRNLRQAMSFVSILSDETAKETINELSSPRLSLLSENSFPSVYDLNSTELEATKEAPISAESDSIIDDRPSRNYHEDSVKKVSKWVQQGRGEVAPQPKFLAGSSTYQDDSTDESRRTSAASSDVESGFVGYPDGGSIIRGTPSRFKEQSGVSQPITADHGQATPQQNYHRRKSSAEVYLHNSVNKRPQYARAETSPVVEGSQEADRQDWPLPDHPRQDSVQYDRGTTPTKSHATRRNSTRASLAAKTQRLWGRLSTGARDSTSPPPKPGFENRRPLTKSMTAADISHQPVEASEQFHGQMSPGFVGMHYANPTKASSRRRSADAGGQRQRVPTMSQNGAQAAWESKAGRAERQEGRERERERERSWRA</sequence>
<dbReference type="Proteomes" id="UP000809789">
    <property type="component" value="Unassembled WGS sequence"/>
</dbReference>
<accession>A0A8K0L216</accession>
<feature type="region of interest" description="Disordered" evidence="1">
    <location>
        <begin position="1"/>
        <end position="53"/>
    </location>
</feature>
<feature type="region of interest" description="Disordered" evidence="1">
    <location>
        <begin position="188"/>
        <end position="253"/>
    </location>
</feature>
<dbReference type="EMBL" id="JAESVG020000006">
    <property type="protein sequence ID" value="KAG8626748.1"/>
    <property type="molecule type" value="Genomic_DNA"/>
</dbReference>
<proteinExistence type="predicted"/>
<feature type="compositionally biased region" description="Polar residues" evidence="1">
    <location>
        <begin position="597"/>
        <end position="606"/>
    </location>
</feature>
<feature type="region of interest" description="Disordered" evidence="1">
    <location>
        <begin position="566"/>
        <end position="635"/>
    </location>
</feature>
<keyword evidence="3" id="KW-1185">Reference proteome</keyword>
<evidence type="ECO:0008006" key="4">
    <source>
        <dbReference type="Google" id="ProtNLM"/>
    </source>
</evidence>
<feature type="compositionally biased region" description="Basic and acidic residues" evidence="1">
    <location>
        <begin position="470"/>
        <end position="484"/>
    </location>
</feature>
<dbReference type="AlphaFoldDB" id="A0A8K0L216"/>
<feature type="region of interest" description="Disordered" evidence="1">
    <location>
        <begin position="321"/>
        <end position="343"/>
    </location>
</feature>
<reference evidence="2" key="1">
    <citation type="submission" date="2021-07" db="EMBL/GenBank/DDBJ databases">
        <title>Elsinoe batatas strain:CRI-CJ2 Genome sequencing and assembly.</title>
        <authorList>
            <person name="Huang L."/>
        </authorList>
    </citation>
    <scope>NUCLEOTIDE SEQUENCE</scope>
    <source>
        <strain evidence="2">CRI-CJ2</strain>
    </source>
</reference>
<feature type="compositionally biased region" description="Polar residues" evidence="1">
    <location>
        <begin position="188"/>
        <end position="198"/>
    </location>
</feature>